<sequence>MADKKKPYLPYARTSYHPKQNEIRSFAPNGDSTPLANPAVDPIVVNNIASQEFDYTESLANEGANILPTEEEDNSD</sequence>
<keyword evidence="2" id="KW-1185">Reference proteome</keyword>
<gene>
    <name evidence="1" type="ORF">H9661_10580</name>
</gene>
<evidence type="ECO:0000313" key="2">
    <source>
        <dbReference type="Proteomes" id="UP000627781"/>
    </source>
</evidence>
<dbReference type="RefSeq" id="WP_143315809.1">
    <property type="nucleotide sequence ID" value="NZ_JACSRA010000015.1"/>
</dbReference>
<accession>A0ABR8PUG4</accession>
<organism evidence="1 2">
    <name type="scientific">Clostridium cibarium</name>
    <dbReference type="NCBI Taxonomy" id="2762247"/>
    <lineage>
        <taxon>Bacteria</taxon>
        <taxon>Bacillati</taxon>
        <taxon>Bacillota</taxon>
        <taxon>Clostridia</taxon>
        <taxon>Eubacteriales</taxon>
        <taxon>Clostridiaceae</taxon>
        <taxon>Clostridium</taxon>
    </lineage>
</organism>
<protein>
    <submittedName>
        <fullName evidence="1">Uncharacterized protein</fullName>
    </submittedName>
</protein>
<name>A0ABR8PUG4_9CLOT</name>
<dbReference type="Proteomes" id="UP000627781">
    <property type="component" value="Unassembled WGS sequence"/>
</dbReference>
<dbReference type="EMBL" id="JACSRA010000015">
    <property type="protein sequence ID" value="MBD7911804.1"/>
    <property type="molecule type" value="Genomic_DNA"/>
</dbReference>
<proteinExistence type="predicted"/>
<comment type="caution">
    <text evidence="1">The sequence shown here is derived from an EMBL/GenBank/DDBJ whole genome shotgun (WGS) entry which is preliminary data.</text>
</comment>
<evidence type="ECO:0000313" key="1">
    <source>
        <dbReference type="EMBL" id="MBD7911804.1"/>
    </source>
</evidence>
<reference evidence="1 2" key="1">
    <citation type="submission" date="2020-08" db="EMBL/GenBank/DDBJ databases">
        <title>A Genomic Blueprint of the Chicken Gut Microbiome.</title>
        <authorList>
            <person name="Gilroy R."/>
            <person name="Ravi A."/>
            <person name="Getino M."/>
            <person name="Pursley I."/>
            <person name="Horton D.L."/>
            <person name="Alikhan N.-F."/>
            <person name="Baker D."/>
            <person name="Gharbi K."/>
            <person name="Hall N."/>
            <person name="Watson M."/>
            <person name="Adriaenssens E.M."/>
            <person name="Foster-Nyarko E."/>
            <person name="Jarju S."/>
            <person name="Secka A."/>
            <person name="Antonio M."/>
            <person name="Oren A."/>
            <person name="Chaudhuri R."/>
            <person name="La Ragione R.M."/>
            <person name="Hildebrand F."/>
            <person name="Pallen M.J."/>
        </authorList>
    </citation>
    <scope>NUCLEOTIDE SEQUENCE [LARGE SCALE GENOMIC DNA]</scope>
    <source>
        <strain evidence="1 2">Sa3CVN1</strain>
    </source>
</reference>